<evidence type="ECO:0000256" key="3">
    <source>
        <dbReference type="ARBA" id="ARBA00022723"/>
    </source>
</evidence>
<keyword evidence="3 7" id="KW-0479">Metal-binding</keyword>
<dbReference type="PRINTS" id="PR00385">
    <property type="entry name" value="P450"/>
</dbReference>
<evidence type="ECO:0000313" key="9">
    <source>
        <dbReference type="Proteomes" id="UP001595833"/>
    </source>
</evidence>
<evidence type="ECO:0000256" key="5">
    <source>
        <dbReference type="ARBA" id="ARBA00023004"/>
    </source>
</evidence>
<evidence type="ECO:0000256" key="7">
    <source>
        <dbReference type="RuleBase" id="RU000461"/>
    </source>
</evidence>
<dbReference type="PANTHER" id="PTHR24291:SF50">
    <property type="entry name" value="BIFUNCTIONAL ALBAFLAVENONE MONOOXYGENASE_TERPENE SYNTHASE"/>
    <property type="match status" value="1"/>
</dbReference>
<proteinExistence type="inferred from homology"/>
<dbReference type="InterPro" id="IPR002403">
    <property type="entry name" value="Cyt_P450_E_grp-IV"/>
</dbReference>
<reference evidence="9" key="1">
    <citation type="journal article" date="2019" name="Int. J. Syst. Evol. Microbiol.">
        <title>The Global Catalogue of Microorganisms (GCM) 10K type strain sequencing project: providing services to taxonomists for standard genome sequencing and annotation.</title>
        <authorList>
            <consortium name="The Broad Institute Genomics Platform"/>
            <consortium name="The Broad Institute Genome Sequencing Center for Infectious Disease"/>
            <person name="Wu L."/>
            <person name="Ma J."/>
        </authorList>
    </citation>
    <scope>NUCLEOTIDE SEQUENCE [LARGE SCALE GENOMIC DNA]</scope>
    <source>
        <strain evidence="9">KCTC 12848</strain>
    </source>
</reference>
<dbReference type="PROSITE" id="PS00086">
    <property type="entry name" value="CYTOCHROME_P450"/>
    <property type="match status" value="1"/>
</dbReference>
<comment type="similarity">
    <text evidence="1 7">Belongs to the cytochrome P450 family.</text>
</comment>
<evidence type="ECO:0000256" key="4">
    <source>
        <dbReference type="ARBA" id="ARBA00023002"/>
    </source>
</evidence>
<keyword evidence="2 7" id="KW-0349">Heme</keyword>
<keyword evidence="5 7" id="KW-0408">Iron</keyword>
<dbReference type="SUPFAM" id="SSF48264">
    <property type="entry name" value="Cytochrome P450"/>
    <property type="match status" value="1"/>
</dbReference>
<evidence type="ECO:0000313" key="8">
    <source>
        <dbReference type="EMBL" id="MFC5058414.1"/>
    </source>
</evidence>
<dbReference type="CDD" id="cd20620">
    <property type="entry name" value="CYP132-like"/>
    <property type="match status" value="1"/>
</dbReference>
<dbReference type="RefSeq" id="WP_344041053.1">
    <property type="nucleotide sequence ID" value="NZ_BAAAKE010000027.1"/>
</dbReference>
<organism evidence="8 9">
    <name type="scientific">Saccharothrix xinjiangensis</name>
    <dbReference type="NCBI Taxonomy" id="204798"/>
    <lineage>
        <taxon>Bacteria</taxon>
        <taxon>Bacillati</taxon>
        <taxon>Actinomycetota</taxon>
        <taxon>Actinomycetes</taxon>
        <taxon>Pseudonocardiales</taxon>
        <taxon>Pseudonocardiaceae</taxon>
        <taxon>Saccharothrix</taxon>
    </lineage>
</organism>
<dbReference type="InterPro" id="IPR017972">
    <property type="entry name" value="Cyt_P450_CS"/>
</dbReference>
<gene>
    <name evidence="8" type="ORF">ACFPFM_32285</name>
</gene>
<accession>A0ABV9Y7S8</accession>
<protein>
    <submittedName>
        <fullName evidence="8">Cytochrome P450</fullName>
    </submittedName>
</protein>
<dbReference type="PANTHER" id="PTHR24291">
    <property type="entry name" value="CYTOCHROME P450 FAMILY 4"/>
    <property type="match status" value="1"/>
</dbReference>
<evidence type="ECO:0000256" key="2">
    <source>
        <dbReference type="ARBA" id="ARBA00022617"/>
    </source>
</evidence>
<dbReference type="InterPro" id="IPR001128">
    <property type="entry name" value="Cyt_P450"/>
</dbReference>
<dbReference type="InterPro" id="IPR050196">
    <property type="entry name" value="Cytochrome_P450_Monoox"/>
</dbReference>
<dbReference type="Proteomes" id="UP001595833">
    <property type="component" value="Unassembled WGS sequence"/>
</dbReference>
<evidence type="ECO:0000256" key="6">
    <source>
        <dbReference type="ARBA" id="ARBA00023033"/>
    </source>
</evidence>
<sequence>MSTIAPGPRGLPLLGNLPQWRAAPAEFLLGLRRDHGGVVRLRIGPYLMHLVTDPAAVHRVLVENNRNYVRGKLYEQFKLVMGEGLLTTDGPVWKSHRRVVQPAFHGGVVNAIVPSVVEATGEMLDRWEVKAREGEPVDLLDEMLRLTLVTLSRSLFGYDPAEAVPAMKRIGDACMELMFPHGLLSEHLPGWVPTARNQRVRRVDRFFTSLIDDIRANHARTGGGRLVELVERAGWTDREVRDELLTVYLAGHETTATSACWALWAIANHRHVEEELVAEVGRVLGDRVPVAGDLPGLEGTGHAIDEALRLYPPIWTFPRDAVDDDVVGGHDIPGGSSILLSPLVTHRDPDVWENPEAFDPRRFAGGAGRERAKLTYFPFGGGARLCVGKEMALLELRVIVAMVLRRFRVEAVPGRFLTYGQSMISLRPRQGVRVRLRLREPVGA</sequence>
<dbReference type="InterPro" id="IPR036396">
    <property type="entry name" value="Cyt_P450_sf"/>
</dbReference>
<keyword evidence="6 7" id="KW-0503">Monooxygenase</keyword>
<dbReference type="EMBL" id="JBHSJB010000032">
    <property type="protein sequence ID" value="MFC5058414.1"/>
    <property type="molecule type" value="Genomic_DNA"/>
</dbReference>
<comment type="caution">
    <text evidence="8">The sequence shown here is derived from an EMBL/GenBank/DDBJ whole genome shotgun (WGS) entry which is preliminary data.</text>
</comment>
<dbReference type="Gene3D" id="1.10.630.10">
    <property type="entry name" value="Cytochrome P450"/>
    <property type="match status" value="1"/>
</dbReference>
<evidence type="ECO:0000256" key="1">
    <source>
        <dbReference type="ARBA" id="ARBA00010617"/>
    </source>
</evidence>
<keyword evidence="4 7" id="KW-0560">Oxidoreductase</keyword>
<name>A0ABV9Y7S8_9PSEU</name>
<dbReference type="PRINTS" id="PR00465">
    <property type="entry name" value="EP450IV"/>
</dbReference>
<dbReference type="Pfam" id="PF00067">
    <property type="entry name" value="p450"/>
    <property type="match status" value="1"/>
</dbReference>
<keyword evidence="9" id="KW-1185">Reference proteome</keyword>